<dbReference type="AlphaFoldDB" id="A0A183LCB8"/>
<dbReference type="EMBL" id="UZAI01000318">
    <property type="protein sequence ID" value="VDO51313.1"/>
    <property type="molecule type" value="Genomic_DNA"/>
</dbReference>
<organism evidence="2 3">
    <name type="scientific">Schistosoma margrebowiei</name>
    <dbReference type="NCBI Taxonomy" id="48269"/>
    <lineage>
        <taxon>Eukaryota</taxon>
        <taxon>Metazoa</taxon>
        <taxon>Spiralia</taxon>
        <taxon>Lophotrochozoa</taxon>
        <taxon>Platyhelminthes</taxon>
        <taxon>Trematoda</taxon>
        <taxon>Digenea</taxon>
        <taxon>Strigeidida</taxon>
        <taxon>Schistosomatoidea</taxon>
        <taxon>Schistosomatidae</taxon>
        <taxon>Schistosoma</taxon>
    </lineage>
</organism>
<proteinExistence type="predicted"/>
<evidence type="ECO:0000256" key="1">
    <source>
        <dbReference type="SAM" id="MobiDB-lite"/>
    </source>
</evidence>
<reference evidence="2 3" key="1">
    <citation type="submission" date="2018-11" db="EMBL/GenBank/DDBJ databases">
        <authorList>
            <consortium name="Pathogen Informatics"/>
        </authorList>
    </citation>
    <scope>NUCLEOTIDE SEQUENCE [LARGE SCALE GENOMIC DNA]</scope>
    <source>
        <strain evidence="2 3">Zambia</strain>
    </source>
</reference>
<sequence length="130" mass="15217">MGRKPGELRRYMYLLTVVYAKYFGSVGQTLNCQQQPTVGENKPDRSGGRNQEALELDRIHIEDSTQLCQKANTQLESLRPKEKRKTREHITTRNGDRHEKNEQQLDRTRKEGPEQNKLESAGRQPMLHWE</sequence>
<protein>
    <submittedName>
        <fullName evidence="2">Uncharacterized protein</fullName>
    </submittedName>
</protein>
<dbReference type="Proteomes" id="UP000277204">
    <property type="component" value="Unassembled WGS sequence"/>
</dbReference>
<name>A0A183LCB8_9TREM</name>
<evidence type="ECO:0000313" key="2">
    <source>
        <dbReference type="EMBL" id="VDO51313.1"/>
    </source>
</evidence>
<feature type="region of interest" description="Disordered" evidence="1">
    <location>
        <begin position="65"/>
        <end position="130"/>
    </location>
</feature>
<feature type="compositionally biased region" description="Polar residues" evidence="1">
    <location>
        <begin position="65"/>
        <end position="76"/>
    </location>
</feature>
<accession>A0A183LCB8</accession>
<feature type="region of interest" description="Disordered" evidence="1">
    <location>
        <begin position="33"/>
        <end position="53"/>
    </location>
</feature>
<keyword evidence="3" id="KW-1185">Reference proteome</keyword>
<gene>
    <name evidence="2" type="ORF">SMRZ_LOCUS1443</name>
</gene>
<evidence type="ECO:0000313" key="3">
    <source>
        <dbReference type="Proteomes" id="UP000277204"/>
    </source>
</evidence>
<feature type="compositionally biased region" description="Basic and acidic residues" evidence="1">
    <location>
        <begin position="88"/>
        <end position="117"/>
    </location>
</feature>